<keyword evidence="1" id="KW-0472">Membrane</keyword>
<sequence length="67" mass="7755">MKTLVVILLAIAVHLLVTHFFISSYNPFVDEFNLPKLILDVLVFVLICLIINGVWSFITKYFKKQQS</sequence>
<keyword evidence="1" id="KW-0812">Transmembrane</keyword>
<dbReference type="EMBL" id="FOHK01000018">
    <property type="protein sequence ID" value="SET87518.1"/>
    <property type="molecule type" value="Genomic_DNA"/>
</dbReference>
<organism evidence="2 3">
    <name type="scientific">Thalassotalea agarivorans</name>
    <name type="common">Thalassomonas agarivorans</name>
    <dbReference type="NCBI Taxonomy" id="349064"/>
    <lineage>
        <taxon>Bacteria</taxon>
        <taxon>Pseudomonadati</taxon>
        <taxon>Pseudomonadota</taxon>
        <taxon>Gammaproteobacteria</taxon>
        <taxon>Alteromonadales</taxon>
        <taxon>Colwelliaceae</taxon>
        <taxon>Thalassotalea</taxon>
    </lineage>
</organism>
<accession>A0A1I0HUL6</accession>
<evidence type="ECO:0000313" key="3">
    <source>
        <dbReference type="Proteomes" id="UP000199308"/>
    </source>
</evidence>
<evidence type="ECO:0000256" key="1">
    <source>
        <dbReference type="SAM" id="Phobius"/>
    </source>
</evidence>
<feature type="transmembrane region" description="Helical" evidence="1">
    <location>
        <begin position="37"/>
        <end position="58"/>
    </location>
</feature>
<reference evidence="2 3" key="1">
    <citation type="submission" date="2016-10" db="EMBL/GenBank/DDBJ databases">
        <authorList>
            <person name="de Groot N.N."/>
        </authorList>
    </citation>
    <scope>NUCLEOTIDE SEQUENCE [LARGE SCALE GENOMIC DNA]</scope>
    <source>
        <strain evidence="2 3">DSM 19706</strain>
    </source>
</reference>
<name>A0A1I0HUL6_THASX</name>
<dbReference type="AlphaFoldDB" id="A0A1I0HUL6"/>
<proteinExistence type="predicted"/>
<evidence type="ECO:0000313" key="2">
    <source>
        <dbReference type="EMBL" id="SET87518.1"/>
    </source>
</evidence>
<protein>
    <submittedName>
        <fullName evidence="2">Uncharacterized protein</fullName>
    </submittedName>
</protein>
<keyword evidence="1" id="KW-1133">Transmembrane helix</keyword>
<keyword evidence="3" id="KW-1185">Reference proteome</keyword>
<gene>
    <name evidence="2" type="ORF">SAMN05660429_02932</name>
</gene>
<dbReference type="Proteomes" id="UP000199308">
    <property type="component" value="Unassembled WGS sequence"/>
</dbReference>